<evidence type="ECO:0000256" key="1">
    <source>
        <dbReference type="SAM" id="MobiDB-lite"/>
    </source>
</evidence>
<organism evidence="2 3">
    <name type="scientific">Rhipicephalus sanguineus</name>
    <name type="common">Brown dog tick</name>
    <name type="synonym">Ixodes sanguineus</name>
    <dbReference type="NCBI Taxonomy" id="34632"/>
    <lineage>
        <taxon>Eukaryota</taxon>
        <taxon>Metazoa</taxon>
        <taxon>Ecdysozoa</taxon>
        <taxon>Arthropoda</taxon>
        <taxon>Chelicerata</taxon>
        <taxon>Arachnida</taxon>
        <taxon>Acari</taxon>
        <taxon>Parasitiformes</taxon>
        <taxon>Ixodida</taxon>
        <taxon>Ixodoidea</taxon>
        <taxon>Ixodidae</taxon>
        <taxon>Rhipicephalinae</taxon>
        <taxon>Rhipicephalus</taxon>
        <taxon>Rhipicephalus</taxon>
    </lineage>
</organism>
<feature type="region of interest" description="Disordered" evidence="1">
    <location>
        <begin position="1"/>
        <end position="111"/>
    </location>
</feature>
<reference evidence="2" key="2">
    <citation type="submission" date="2021-09" db="EMBL/GenBank/DDBJ databases">
        <authorList>
            <person name="Jia N."/>
            <person name="Wang J."/>
            <person name="Shi W."/>
            <person name="Du L."/>
            <person name="Sun Y."/>
            <person name="Zhan W."/>
            <person name="Jiang J."/>
            <person name="Wang Q."/>
            <person name="Zhang B."/>
            <person name="Ji P."/>
            <person name="Sakyi L.B."/>
            <person name="Cui X."/>
            <person name="Yuan T."/>
            <person name="Jiang B."/>
            <person name="Yang W."/>
            <person name="Lam T.T.-Y."/>
            <person name="Chang Q."/>
            <person name="Ding S."/>
            <person name="Wang X."/>
            <person name="Zhu J."/>
            <person name="Ruan X."/>
            <person name="Zhao L."/>
            <person name="Wei J."/>
            <person name="Que T."/>
            <person name="Du C."/>
            <person name="Cheng J."/>
            <person name="Dai P."/>
            <person name="Han X."/>
            <person name="Huang E."/>
            <person name="Gao Y."/>
            <person name="Liu J."/>
            <person name="Shao H."/>
            <person name="Ye R."/>
            <person name="Li L."/>
            <person name="Wei W."/>
            <person name="Wang X."/>
            <person name="Wang C."/>
            <person name="Huo Q."/>
            <person name="Li W."/>
            <person name="Guo W."/>
            <person name="Chen H."/>
            <person name="Chen S."/>
            <person name="Zhou L."/>
            <person name="Zhou L."/>
            <person name="Ni X."/>
            <person name="Tian J."/>
            <person name="Zhou Y."/>
            <person name="Sheng Y."/>
            <person name="Liu T."/>
            <person name="Pan Y."/>
            <person name="Xia L."/>
            <person name="Li J."/>
            <person name="Zhao F."/>
            <person name="Cao W."/>
        </authorList>
    </citation>
    <scope>NUCLEOTIDE SEQUENCE</scope>
    <source>
        <strain evidence="2">Rsan-2018</strain>
        <tissue evidence="2">Larvae</tissue>
    </source>
</reference>
<gene>
    <name evidence="2" type="ORF">HPB52_004082</name>
</gene>
<dbReference type="AlphaFoldDB" id="A0A9D4QHA8"/>
<dbReference type="EMBL" id="JABSTV010001245">
    <property type="protein sequence ID" value="KAH7982319.1"/>
    <property type="molecule type" value="Genomic_DNA"/>
</dbReference>
<name>A0A9D4QHA8_RHISA</name>
<evidence type="ECO:0000313" key="2">
    <source>
        <dbReference type="EMBL" id="KAH7982319.1"/>
    </source>
</evidence>
<feature type="compositionally biased region" description="Low complexity" evidence="1">
    <location>
        <begin position="76"/>
        <end position="85"/>
    </location>
</feature>
<protein>
    <submittedName>
        <fullName evidence="2">Uncharacterized protein</fullName>
    </submittedName>
</protein>
<feature type="compositionally biased region" description="Basic and acidic residues" evidence="1">
    <location>
        <begin position="93"/>
        <end position="104"/>
    </location>
</feature>
<evidence type="ECO:0000313" key="3">
    <source>
        <dbReference type="Proteomes" id="UP000821837"/>
    </source>
</evidence>
<keyword evidence="3" id="KW-1185">Reference proteome</keyword>
<proteinExistence type="predicted"/>
<dbReference type="Proteomes" id="UP000821837">
    <property type="component" value="Chromosome 1"/>
</dbReference>
<sequence length="111" mass="12028">MAQNQAPEDVRSMSVVIRDAQTDTDTPLPTTVHVNESPLPLKAVDMHVLGEVVARRNQDSSPSSSCSSSKEKEESSSTSESSSSSDAPSYQAHAKDYLTPEVVKRQMIAQH</sequence>
<accession>A0A9D4QHA8</accession>
<feature type="compositionally biased region" description="Polar residues" evidence="1">
    <location>
        <begin position="23"/>
        <end position="34"/>
    </location>
</feature>
<comment type="caution">
    <text evidence="2">The sequence shown here is derived from an EMBL/GenBank/DDBJ whole genome shotgun (WGS) entry which is preliminary data.</text>
</comment>
<reference evidence="2" key="1">
    <citation type="journal article" date="2020" name="Cell">
        <title>Large-Scale Comparative Analyses of Tick Genomes Elucidate Their Genetic Diversity and Vector Capacities.</title>
        <authorList>
            <consortium name="Tick Genome and Microbiome Consortium (TIGMIC)"/>
            <person name="Jia N."/>
            <person name="Wang J."/>
            <person name="Shi W."/>
            <person name="Du L."/>
            <person name="Sun Y."/>
            <person name="Zhan W."/>
            <person name="Jiang J.F."/>
            <person name="Wang Q."/>
            <person name="Zhang B."/>
            <person name="Ji P."/>
            <person name="Bell-Sakyi L."/>
            <person name="Cui X.M."/>
            <person name="Yuan T.T."/>
            <person name="Jiang B.G."/>
            <person name="Yang W.F."/>
            <person name="Lam T.T."/>
            <person name="Chang Q.C."/>
            <person name="Ding S.J."/>
            <person name="Wang X.J."/>
            <person name="Zhu J.G."/>
            <person name="Ruan X.D."/>
            <person name="Zhao L."/>
            <person name="Wei J.T."/>
            <person name="Ye R.Z."/>
            <person name="Que T.C."/>
            <person name="Du C.H."/>
            <person name="Zhou Y.H."/>
            <person name="Cheng J.X."/>
            <person name="Dai P.F."/>
            <person name="Guo W.B."/>
            <person name="Han X.H."/>
            <person name="Huang E.J."/>
            <person name="Li L.F."/>
            <person name="Wei W."/>
            <person name="Gao Y.C."/>
            <person name="Liu J.Z."/>
            <person name="Shao H.Z."/>
            <person name="Wang X."/>
            <person name="Wang C.C."/>
            <person name="Yang T.C."/>
            <person name="Huo Q.B."/>
            <person name="Li W."/>
            <person name="Chen H.Y."/>
            <person name="Chen S.E."/>
            <person name="Zhou L.G."/>
            <person name="Ni X.B."/>
            <person name="Tian J.H."/>
            <person name="Sheng Y."/>
            <person name="Liu T."/>
            <person name="Pan Y.S."/>
            <person name="Xia L.Y."/>
            <person name="Li J."/>
            <person name="Zhao F."/>
            <person name="Cao W.C."/>
        </authorList>
    </citation>
    <scope>NUCLEOTIDE SEQUENCE</scope>
    <source>
        <strain evidence="2">Rsan-2018</strain>
    </source>
</reference>